<dbReference type="InterPro" id="IPR051815">
    <property type="entry name" value="Molybdate_resp_trans_reg"/>
</dbReference>
<comment type="caution">
    <text evidence="1">The sequence shown here is derived from an EMBL/GenBank/DDBJ whole genome shotgun (WGS) entry which is preliminary data.</text>
</comment>
<name>A0ABU4PNP4_9SPHN</name>
<sequence length="127" mass="13495">MRIGQLKIKAQIYCGDELAMGPGKADLLEAIDREGSISGGGRAMGMSYRRSWLLVDSMNRCWTEKLVETVAGGGQARGASLTAMGRAVLTAYRTLEANLAASADAVPMAELDAMLRAEPLPPVREAP</sequence>
<keyword evidence="2" id="KW-1185">Reference proteome</keyword>
<accession>A0ABU4PNP4</accession>
<dbReference type="InterPro" id="IPR036390">
    <property type="entry name" value="WH_DNA-bd_sf"/>
</dbReference>
<dbReference type="PANTHER" id="PTHR30432">
    <property type="entry name" value="TRANSCRIPTIONAL REGULATOR MODE"/>
    <property type="match status" value="1"/>
</dbReference>
<protein>
    <submittedName>
        <fullName evidence="1">LysR family transcriptional regulator</fullName>
    </submittedName>
</protein>
<gene>
    <name evidence="1" type="ORF">SIL82_15005</name>
</gene>
<proteinExistence type="predicted"/>
<evidence type="ECO:0000313" key="1">
    <source>
        <dbReference type="EMBL" id="MDX5985564.1"/>
    </source>
</evidence>
<dbReference type="RefSeq" id="WP_010407774.1">
    <property type="nucleotide sequence ID" value="NZ_JAWXXV010000001.1"/>
</dbReference>
<organism evidence="1 2">
    <name type="scientific">Sphingomonas echinoides</name>
    <dbReference type="NCBI Taxonomy" id="59803"/>
    <lineage>
        <taxon>Bacteria</taxon>
        <taxon>Pseudomonadati</taxon>
        <taxon>Pseudomonadota</taxon>
        <taxon>Alphaproteobacteria</taxon>
        <taxon>Sphingomonadales</taxon>
        <taxon>Sphingomonadaceae</taxon>
        <taxon>Sphingomonas</taxon>
    </lineage>
</organism>
<evidence type="ECO:0000313" key="2">
    <source>
        <dbReference type="Proteomes" id="UP001279660"/>
    </source>
</evidence>
<dbReference type="Proteomes" id="UP001279660">
    <property type="component" value="Unassembled WGS sequence"/>
</dbReference>
<dbReference type="EMBL" id="JAWXXV010000001">
    <property type="protein sequence ID" value="MDX5985564.1"/>
    <property type="molecule type" value="Genomic_DNA"/>
</dbReference>
<dbReference type="Gene3D" id="1.10.10.10">
    <property type="entry name" value="Winged helix-like DNA-binding domain superfamily/Winged helix DNA-binding domain"/>
    <property type="match status" value="1"/>
</dbReference>
<dbReference type="InterPro" id="IPR036388">
    <property type="entry name" value="WH-like_DNA-bd_sf"/>
</dbReference>
<dbReference type="SUPFAM" id="SSF46785">
    <property type="entry name" value="Winged helix' DNA-binding domain"/>
    <property type="match status" value="1"/>
</dbReference>
<reference evidence="1 2" key="1">
    <citation type="submission" date="2023-11" db="EMBL/GenBank/DDBJ databases">
        <title>MicrobeMod: A computational toolkit for identifying prokaryotic methylation and restriction-modification with nanopore sequencing.</title>
        <authorList>
            <person name="Crits-Christoph A."/>
            <person name="Kang S.C."/>
            <person name="Lee H."/>
            <person name="Ostrov N."/>
        </authorList>
    </citation>
    <scope>NUCLEOTIDE SEQUENCE [LARGE SCALE GENOMIC DNA]</scope>
    <source>
        <strain evidence="1 2">ATCC 14820</strain>
    </source>
</reference>
<dbReference type="PANTHER" id="PTHR30432:SF1">
    <property type="entry name" value="DNA-BINDING TRANSCRIPTIONAL DUAL REGULATOR MODE"/>
    <property type="match status" value="1"/>
</dbReference>